<evidence type="ECO:0000313" key="2">
    <source>
        <dbReference type="EMBL" id="KAH0820691.1"/>
    </source>
</evidence>
<name>A0A8J6HVN3_TENMO</name>
<accession>A0A8J6HVN3</accession>
<dbReference type="Proteomes" id="UP000719412">
    <property type="component" value="Unassembled WGS sequence"/>
</dbReference>
<evidence type="ECO:0000313" key="3">
    <source>
        <dbReference type="Proteomes" id="UP000719412"/>
    </source>
</evidence>
<protein>
    <submittedName>
        <fullName evidence="2">Uncharacterized protein</fullName>
    </submittedName>
</protein>
<comment type="caution">
    <text evidence="2">The sequence shown here is derived from an EMBL/GenBank/DDBJ whole genome shotgun (WGS) entry which is preliminary data.</text>
</comment>
<feature type="compositionally biased region" description="Basic and acidic residues" evidence="1">
    <location>
        <begin position="1"/>
        <end position="31"/>
    </location>
</feature>
<reference evidence="2" key="2">
    <citation type="submission" date="2021-08" db="EMBL/GenBank/DDBJ databases">
        <authorList>
            <person name="Eriksson T."/>
        </authorList>
    </citation>
    <scope>NUCLEOTIDE SEQUENCE</scope>
    <source>
        <strain evidence="2">Stoneville</strain>
        <tissue evidence="2">Whole head</tissue>
    </source>
</reference>
<keyword evidence="3" id="KW-1185">Reference proteome</keyword>
<reference evidence="2" key="1">
    <citation type="journal article" date="2020" name="J Insects Food Feed">
        <title>The yellow mealworm (Tenebrio molitor) genome: a resource for the emerging insects as food and feed industry.</title>
        <authorList>
            <person name="Eriksson T."/>
            <person name="Andere A."/>
            <person name="Kelstrup H."/>
            <person name="Emery V."/>
            <person name="Picard C."/>
        </authorList>
    </citation>
    <scope>NUCLEOTIDE SEQUENCE</scope>
    <source>
        <strain evidence="2">Stoneville</strain>
        <tissue evidence="2">Whole head</tissue>
    </source>
</reference>
<evidence type="ECO:0000256" key="1">
    <source>
        <dbReference type="SAM" id="MobiDB-lite"/>
    </source>
</evidence>
<sequence length="179" mass="19772">MGTGKEAQRGTQEGRYEGEGTSKKDNEDGKSDGLYSNVHPQNINGCRVDPGKKPTCACIIFDPGDEIIYAGERTPPTNKAETEQVSQERSEGVAFIVCLTFCLNVFDAVMQPIRRIYDSFAPRYGSSPRTSRRIGGGARVLTGREARSGGWWWCDSSNPHDCSFNRNRNGGGQVKEWTE</sequence>
<dbReference type="EMBL" id="JABDTM020011153">
    <property type="protein sequence ID" value="KAH0820691.1"/>
    <property type="molecule type" value="Genomic_DNA"/>
</dbReference>
<organism evidence="2 3">
    <name type="scientific">Tenebrio molitor</name>
    <name type="common">Yellow mealworm beetle</name>
    <dbReference type="NCBI Taxonomy" id="7067"/>
    <lineage>
        <taxon>Eukaryota</taxon>
        <taxon>Metazoa</taxon>
        <taxon>Ecdysozoa</taxon>
        <taxon>Arthropoda</taxon>
        <taxon>Hexapoda</taxon>
        <taxon>Insecta</taxon>
        <taxon>Pterygota</taxon>
        <taxon>Neoptera</taxon>
        <taxon>Endopterygota</taxon>
        <taxon>Coleoptera</taxon>
        <taxon>Polyphaga</taxon>
        <taxon>Cucujiformia</taxon>
        <taxon>Tenebrionidae</taxon>
        <taxon>Tenebrio</taxon>
    </lineage>
</organism>
<gene>
    <name evidence="2" type="ORF">GEV33_002100</name>
</gene>
<feature type="region of interest" description="Disordered" evidence="1">
    <location>
        <begin position="1"/>
        <end position="40"/>
    </location>
</feature>
<dbReference type="AlphaFoldDB" id="A0A8J6HVN3"/>
<proteinExistence type="predicted"/>